<evidence type="ECO:0008006" key="2">
    <source>
        <dbReference type="Google" id="ProtNLM"/>
    </source>
</evidence>
<dbReference type="AlphaFoldDB" id="A0A3B5A1T6"/>
<dbReference type="GeneTree" id="ENSGT00940000157286"/>
<accession>A0A3B5A1T6</accession>
<proteinExistence type="predicted"/>
<protein>
    <recommendedName>
        <fullName evidence="2">Helicase ATP-binding domain-containing protein</fullName>
    </recommendedName>
</protein>
<dbReference type="GO" id="GO:0003723">
    <property type="term" value="F:RNA binding"/>
    <property type="evidence" value="ECO:0007669"/>
    <property type="project" value="TreeGrafter"/>
</dbReference>
<dbReference type="Gene3D" id="3.40.50.300">
    <property type="entry name" value="P-loop containing nucleotide triphosphate hydrolases"/>
    <property type="match status" value="1"/>
</dbReference>
<reference evidence="1" key="1">
    <citation type="submission" date="2023-09" db="UniProtKB">
        <authorList>
            <consortium name="Ensembl"/>
        </authorList>
    </citation>
    <scope>IDENTIFICATION</scope>
</reference>
<dbReference type="GO" id="GO:0004386">
    <property type="term" value="F:helicase activity"/>
    <property type="evidence" value="ECO:0007669"/>
    <property type="project" value="TreeGrafter"/>
</dbReference>
<sequence length="101" mass="11440">MPDFSYRTLLYFPYSYLILPSKAEREQLPVFQHRHRVLEALQRHRVVVVAGETGSGKSTQIPQFLLEELLTGGKAAQSCNIVVTQPRRISAMSLSQKAQLL</sequence>
<dbReference type="PANTHER" id="PTHR18934">
    <property type="entry name" value="ATP-DEPENDENT RNA HELICASE"/>
    <property type="match status" value="1"/>
</dbReference>
<evidence type="ECO:0000313" key="1">
    <source>
        <dbReference type="Ensembl" id="ENSSPAP00000015183.1"/>
    </source>
</evidence>
<organism evidence="1">
    <name type="scientific">Stegastes partitus</name>
    <name type="common">bicolor damselfish</name>
    <dbReference type="NCBI Taxonomy" id="144197"/>
    <lineage>
        <taxon>Eukaryota</taxon>
        <taxon>Metazoa</taxon>
        <taxon>Chordata</taxon>
        <taxon>Craniata</taxon>
        <taxon>Vertebrata</taxon>
        <taxon>Euteleostomi</taxon>
        <taxon>Actinopterygii</taxon>
        <taxon>Neopterygii</taxon>
        <taxon>Teleostei</taxon>
        <taxon>Neoteleostei</taxon>
        <taxon>Acanthomorphata</taxon>
        <taxon>Ovalentaria</taxon>
        <taxon>Pomacentridae</taxon>
        <taxon>Stegastes</taxon>
    </lineage>
</organism>
<dbReference type="InterPro" id="IPR027417">
    <property type="entry name" value="P-loop_NTPase"/>
</dbReference>
<name>A0A3B5A1T6_9TELE</name>
<dbReference type="STRING" id="144197.ENSSPAP00000015183"/>
<dbReference type="Ensembl" id="ENSSPAT00000015429.1">
    <property type="protein sequence ID" value="ENSSPAP00000015183.1"/>
    <property type="gene ID" value="ENSSPAG00000011452.1"/>
</dbReference>
<dbReference type="PANTHER" id="PTHR18934:SF264">
    <property type="entry name" value="ATP-DEPENDENT RNA HELICASE DHX29"/>
    <property type="match status" value="1"/>
</dbReference>
<dbReference type="SUPFAM" id="SSF52540">
    <property type="entry name" value="P-loop containing nucleoside triphosphate hydrolases"/>
    <property type="match status" value="1"/>
</dbReference>